<dbReference type="SUPFAM" id="SSF55874">
    <property type="entry name" value="ATPase domain of HSP90 chaperone/DNA topoisomerase II/histidine kinase"/>
    <property type="match status" value="1"/>
</dbReference>
<dbReference type="InterPro" id="IPR036890">
    <property type="entry name" value="HATPase_C_sf"/>
</dbReference>
<dbReference type="Gene3D" id="1.20.5.1930">
    <property type="match status" value="1"/>
</dbReference>
<comment type="caution">
    <text evidence="12">The sequence shown here is derived from an EMBL/GenBank/DDBJ whole genome shotgun (WGS) entry which is preliminary data.</text>
</comment>
<dbReference type="InterPro" id="IPR055558">
    <property type="entry name" value="DUF7134"/>
</dbReference>
<keyword evidence="9" id="KW-0472">Membrane</keyword>
<feature type="transmembrane region" description="Helical" evidence="9">
    <location>
        <begin position="78"/>
        <end position="101"/>
    </location>
</feature>
<evidence type="ECO:0000256" key="6">
    <source>
        <dbReference type="ARBA" id="ARBA00022777"/>
    </source>
</evidence>
<evidence type="ECO:0000256" key="3">
    <source>
        <dbReference type="ARBA" id="ARBA00022553"/>
    </source>
</evidence>
<keyword evidence="4" id="KW-0808">Transferase</keyword>
<comment type="catalytic activity">
    <reaction evidence="1">
        <text>ATP + protein L-histidine = ADP + protein N-phospho-L-histidine.</text>
        <dbReference type="EC" id="2.7.13.3"/>
    </reaction>
</comment>
<feature type="domain" description="DUF7134" evidence="11">
    <location>
        <begin position="6"/>
        <end position="154"/>
    </location>
</feature>
<evidence type="ECO:0000256" key="2">
    <source>
        <dbReference type="ARBA" id="ARBA00012438"/>
    </source>
</evidence>
<keyword evidence="9" id="KW-1133">Transmembrane helix</keyword>
<keyword evidence="3" id="KW-0597">Phosphoprotein</keyword>
<dbReference type="PANTHER" id="PTHR24421">
    <property type="entry name" value="NITRATE/NITRITE SENSOR PROTEIN NARX-RELATED"/>
    <property type="match status" value="1"/>
</dbReference>
<name>A0ABR9DNH8_9MICO</name>
<dbReference type="GO" id="GO:0016301">
    <property type="term" value="F:kinase activity"/>
    <property type="evidence" value="ECO:0007669"/>
    <property type="project" value="UniProtKB-KW"/>
</dbReference>
<keyword evidence="13" id="KW-1185">Reference proteome</keyword>
<protein>
    <recommendedName>
        <fullName evidence="2">histidine kinase</fullName>
        <ecNumber evidence="2">2.7.13.3</ecNumber>
    </recommendedName>
</protein>
<dbReference type="InterPro" id="IPR011712">
    <property type="entry name" value="Sig_transdc_His_kin_sub3_dim/P"/>
</dbReference>
<evidence type="ECO:0000256" key="1">
    <source>
        <dbReference type="ARBA" id="ARBA00000085"/>
    </source>
</evidence>
<keyword evidence="5" id="KW-0547">Nucleotide-binding</keyword>
<organism evidence="12 13">
    <name type="scientific">Flavimobilis rhizosphaerae</name>
    <dbReference type="NCBI Taxonomy" id="2775421"/>
    <lineage>
        <taxon>Bacteria</taxon>
        <taxon>Bacillati</taxon>
        <taxon>Actinomycetota</taxon>
        <taxon>Actinomycetes</taxon>
        <taxon>Micrococcales</taxon>
        <taxon>Jonesiaceae</taxon>
        <taxon>Flavimobilis</taxon>
    </lineage>
</organism>
<evidence type="ECO:0000259" key="11">
    <source>
        <dbReference type="Pfam" id="PF23539"/>
    </source>
</evidence>
<evidence type="ECO:0000313" key="12">
    <source>
        <dbReference type="EMBL" id="MBD9698533.1"/>
    </source>
</evidence>
<evidence type="ECO:0000256" key="7">
    <source>
        <dbReference type="ARBA" id="ARBA00022840"/>
    </source>
</evidence>
<evidence type="ECO:0000256" key="9">
    <source>
        <dbReference type="SAM" id="Phobius"/>
    </source>
</evidence>
<feature type="transmembrane region" description="Helical" evidence="9">
    <location>
        <begin position="135"/>
        <end position="152"/>
    </location>
</feature>
<dbReference type="PANTHER" id="PTHR24421:SF10">
    <property type="entry name" value="NITRATE_NITRITE SENSOR PROTEIN NARQ"/>
    <property type="match status" value="1"/>
</dbReference>
<evidence type="ECO:0000256" key="5">
    <source>
        <dbReference type="ARBA" id="ARBA00022741"/>
    </source>
</evidence>
<evidence type="ECO:0000313" key="13">
    <source>
        <dbReference type="Proteomes" id="UP000642107"/>
    </source>
</evidence>
<sequence length="396" mass="40903">MWGLATVRDGALAVTLAVLGLVPTFGAIGVELSDLPHRPADALAGVLVLAQSLPLAARRRWPAACLALVGAAVAADELLAYPTTFASIGLYVAIYSAGAYVERGRRAVVAGAAAGYVTLAVALTVAGSPSRPVDLLAFFVVLTVVWLVGSAVRRWRADATERQVLAADAATARERARIARELHDVVTHHVTAMVVQADATQFLVPDGSDRAVDGLAAISSTGRRALTELRYLLGVLEATGEAHVAALAPTLGQVSDLVADARRAGQPVDLVDDGPHRTLPDAVELAAYRVVQEGLTNALRHAPGAPTTVDVRYAAAHVEVVVTTGSVPAGGGAPAAPDARLQSARSTAGCVAGGRGLVGLRERVRLLDGELDAGFLPDGRFRLRALVPTTPPGRTT</sequence>
<evidence type="ECO:0000256" key="8">
    <source>
        <dbReference type="ARBA" id="ARBA00023012"/>
    </source>
</evidence>
<keyword evidence="9" id="KW-0812">Transmembrane</keyword>
<dbReference type="Pfam" id="PF23539">
    <property type="entry name" value="DUF7134"/>
    <property type="match status" value="1"/>
</dbReference>
<evidence type="ECO:0000256" key="4">
    <source>
        <dbReference type="ARBA" id="ARBA00022679"/>
    </source>
</evidence>
<reference evidence="12 13" key="1">
    <citation type="submission" date="2020-09" db="EMBL/GenBank/DDBJ databases">
        <title>Flavimobilis rhizosphaerae sp. nov., isolated from rhizosphere soil of Spartina alterniflora.</title>
        <authorList>
            <person name="Hanqin C."/>
        </authorList>
    </citation>
    <scope>NUCLEOTIDE SEQUENCE [LARGE SCALE GENOMIC DNA]</scope>
    <source>
        <strain evidence="12 13">GY 10621</strain>
    </source>
</reference>
<feature type="transmembrane region" description="Helical" evidence="9">
    <location>
        <begin position="108"/>
        <end position="129"/>
    </location>
</feature>
<proteinExistence type="predicted"/>
<keyword evidence="8" id="KW-0902">Two-component regulatory system</keyword>
<dbReference type="Gene3D" id="3.30.565.10">
    <property type="entry name" value="Histidine kinase-like ATPase, C-terminal domain"/>
    <property type="match status" value="1"/>
</dbReference>
<dbReference type="CDD" id="cd16917">
    <property type="entry name" value="HATPase_UhpB-NarQ-NarX-like"/>
    <property type="match status" value="1"/>
</dbReference>
<dbReference type="Pfam" id="PF07730">
    <property type="entry name" value="HisKA_3"/>
    <property type="match status" value="1"/>
</dbReference>
<dbReference type="Proteomes" id="UP000642107">
    <property type="component" value="Unassembled WGS sequence"/>
</dbReference>
<gene>
    <name evidence="12" type="ORF">IGS67_03360</name>
</gene>
<evidence type="ECO:0000259" key="10">
    <source>
        <dbReference type="Pfam" id="PF07730"/>
    </source>
</evidence>
<feature type="domain" description="Signal transduction histidine kinase subgroup 3 dimerisation and phosphoacceptor" evidence="10">
    <location>
        <begin position="174"/>
        <end position="238"/>
    </location>
</feature>
<keyword evidence="7" id="KW-0067">ATP-binding</keyword>
<accession>A0ABR9DNH8</accession>
<keyword evidence="6 12" id="KW-0418">Kinase</keyword>
<dbReference type="InterPro" id="IPR050482">
    <property type="entry name" value="Sensor_HK_TwoCompSys"/>
</dbReference>
<dbReference type="EC" id="2.7.13.3" evidence="2"/>
<dbReference type="EMBL" id="JACZDF010000002">
    <property type="protein sequence ID" value="MBD9698533.1"/>
    <property type="molecule type" value="Genomic_DNA"/>
</dbReference>